<dbReference type="OrthoDB" id="9801717at2"/>
<dbReference type="InterPro" id="IPR011946">
    <property type="entry name" value="Integrase_integron-type"/>
</dbReference>
<dbReference type="Pfam" id="PF00589">
    <property type="entry name" value="Phage_integrase"/>
    <property type="match status" value="1"/>
</dbReference>
<dbReference type="EMBL" id="CP036298">
    <property type="protein sequence ID" value="QDV22268.1"/>
    <property type="molecule type" value="Genomic_DNA"/>
</dbReference>
<keyword evidence="9" id="KW-1185">Reference proteome</keyword>
<evidence type="ECO:0000256" key="2">
    <source>
        <dbReference type="ARBA" id="ARBA00022908"/>
    </source>
</evidence>
<keyword evidence="4" id="KW-0233">DNA recombination</keyword>
<dbReference type="RefSeq" id="WP_145073544.1">
    <property type="nucleotide sequence ID" value="NZ_CP036298.1"/>
</dbReference>
<keyword evidence="3 5" id="KW-0238">DNA-binding</keyword>
<proteinExistence type="inferred from homology"/>
<comment type="similarity">
    <text evidence="1">Belongs to the 'phage' integrase family.</text>
</comment>
<evidence type="ECO:0000256" key="3">
    <source>
        <dbReference type="ARBA" id="ARBA00023125"/>
    </source>
</evidence>
<evidence type="ECO:0000259" key="7">
    <source>
        <dbReference type="PROSITE" id="PS51900"/>
    </source>
</evidence>
<dbReference type="SUPFAM" id="SSF56349">
    <property type="entry name" value="DNA breaking-rejoining enzymes"/>
    <property type="match status" value="1"/>
</dbReference>
<protein>
    <submittedName>
        <fullName evidence="8">Tyrosine recombinase XerD</fullName>
    </submittedName>
</protein>
<dbReference type="GO" id="GO:0015074">
    <property type="term" value="P:DNA integration"/>
    <property type="evidence" value="ECO:0007669"/>
    <property type="project" value="UniProtKB-KW"/>
</dbReference>
<dbReference type="GO" id="GO:0006310">
    <property type="term" value="P:DNA recombination"/>
    <property type="evidence" value="ECO:0007669"/>
    <property type="project" value="UniProtKB-KW"/>
</dbReference>
<dbReference type="PROSITE" id="PS51900">
    <property type="entry name" value="CB"/>
    <property type="match status" value="1"/>
</dbReference>
<dbReference type="PANTHER" id="PTHR30349">
    <property type="entry name" value="PHAGE INTEGRASE-RELATED"/>
    <property type="match status" value="1"/>
</dbReference>
<evidence type="ECO:0000259" key="6">
    <source>
        <dbReference type="PROSITE" id="PS51898"/>
    </source>
</evidence>
<dbReference type="PROSITE" id="PS51898">
    <property type="entry name" value="TYR_RECOMBINASE"/>
    <property type="match status" value="1"/>
</dbReference>
<dbReference type="InterPro" id="IPR010998">
    <property type="entry name" value="Integrase_recombinase_N"/>
</dbReference>
<dbReference type="GO" id="GO:0003677">
    <property type="term" value="F:DNA binding"/>
    <property type="evidence" value="ECO:0007669"/>
    <property type="project" value="UniProtKB-UniRule"/>
</dbReference>
<dbReference type="Proteomes" id="UP000318017">
    <property type="component" value="Chromosome"/>
</dbReference>
<feature type="domain" description="Core-binding (CB)" evidence="7">
    <location>
        <begin position="94"/>
        <end position="177"/>
    </location>
</feature>
<organism evidence="8 9">
    <name type="scientific">Aureliella helgolandensis</name>
    <dbReference type="NCBI Taxonomy" id="2527968"/>
    <lineage>
        <taxon>Bacteria</taxon>
        <taxon>Pseudomonadati</taxon>
        <taxon>Planctomycetota</taxon>
        <taxon>Planctomycetia</taxon>
        <taxon>Pirellulales</taxon>
        <taxon>Pirellulaceae</taxon>
        <taxon>Aureliella</taxon>
    </lineage>
</organism>
<feature type="domain" description="Tyr recombinase" evidence="6">
    <location>
        <begin position="194"/>
        <end position="407"/>
    </location>
</feature>
<dbReference type="InterPro" id="IPR011010">
    <property type="entry name" value="DNA_brk_join_enz"/>
</dbReference>
<evidence type="ECO:0000256" key="1">
    <source>
        <dbReference type="ARBA" id="ARBA00008857"/>
    </source>
</evidence>
<dbReference type="Gene3D" id="1.10.150.130">
    <property type="match status" value="1"/>
</dbReference>
<gene>
    <name evidence="8" type="primary">xerD_2</name>
    <name evidence="8" type="ORF">Q31a_05520</name>
</gene>
<dbReference type="AlphaFoldDB" id="A0A518G0Y0"/>
<evidence type="ECO:0000313" key="8">
    <source>
        <dbReference type="EMBL" id="QDV22268.1"/>
    </source>
</evidence>
<dbReference type="KEGG" id="ahel:Q31a_05520"/>
<dbReference type="InterPro" id="IPR050090">
    <property type="entry name" value="Tyrosine_recombinase_XerCD"/>
</dbReference>
<dbReference type="InterPro" id="IPR044068">
    <property type="entry name" value="CB"/>
</dbReference>
<evidence type="ECO:0000313" key="9">
    <source>
        <dbReference type="Proteomes" id="UP000318017"/>
    </source>
</evidence>
<name>A0A518G0Y0_9BACT</name>
<dbReference type="InterPro" id="IPR004107">
    <property type="entry name" value="Integrase_SAM-like_N"/>
</dbReference>
<evidence type="ECO:0000256" key="4">
    <source>
        <dbReference type="ARBA" id="ARBA00023172"/>
    </source>
</evidence>
<sequence length="415" mass="47633">MNFRNGLAINLPINRNSVVKFSQSLLKNGAPAWQRLQAVRALECYRDRVLQRSEPDLTDVILTLTQLARRERNVDVHAPPTAEELKKLQGNLNKGESPWIQTMRSELRVLHYSMDTERAYVRWVKRFSKHVGSESLEQFDEQDIGDFLTTLAVEGSVSPSTQNQAQSSLLFVFQCVIGKKLGFLNAVRARKTESIPVWFSRSEIEKLLEHFVGEHRLMFLLIYGAGLRHKECRRLRVKDICFDEQHIVVRDGKGAKDRITFLPTQAVSELKRQISVAKYFHEMDVEQGFAQVYMPYALSKKYPNACRELAWKWIFPSRQRSRDKRSGIAWRHHIGAEQFTTTFKRALRLSEILKNGVPHSLRHSFATHMIEGGADIQTVQKLMGHKDVKTTLGYVHVTEKLGVTIHSPIDVACGN</sequence>
<dbReference type="InterPro" id="IPR002104">
    <property type="entry name" value="Integrase_catalytic"/>
</dbReference>
<dbReference type="Gene3D" id="1.10.443.10">
    <property type="entry name" value="Intergrase catalytic core"/>
    <property type="match status" value="1"/>
</dbReference>
<keyword evidence="2" id="KW-0229">DNA integration</keyword>
<accession>A0A518G0Y0</accession>
<dbReference type="InterPro" id="IPR013762">
    <property type="entry name" value="Integrase-like_cat_sf"/>
</dbReference>
<reference evidence="8 9" key="1">
    <citation type="submission" date="2019-02" db="EMBL/GenBank/DDBJ databases">
        <title>Deep-cultivation of Planctomycetes and their phenomic and genomic characterization uncovers novel biology.</title>
        <authorList>
            <person name="Wiegand S."/>
            <person name="Jogler M."/>
            <person name="Boedeker C."/>
            <person name="Pinto D."/>
            <person name="Vollmers J."/>
            <person name="Rivas-Marin E."/>
            <person name="Kohn T."/>
            <person name="Peeters S.H."/>
            <person name="Heuer A."/>
            <person name="Rast P."/>
            <person name="Oberbeckmann S."/>
            <person name="Bunk B."/>
            <person name="Jeske O."/>
            <person name="Meyerdierks A."/>
            <person name="Storesund J.E."/>
            <person name="Kallscheuer N."/>
            <person name="Luecker S."/>
            <person name="Lage O.M."/>
            <person name="Pohl T."/>
            <person name="Merkel B.J."/>
            <person name="Hornburger P."/>
            <person name="Mueller R.-W."/>
            <person name="Bruemmer F."/>
            <person name="Labrenz M."/>
            <person name="Spormann A.M."/>
            <person name="Op den Camp H."/>
            <person name="Overmann J."/>
            <person name="Amann R."/>
            <person name="Jetten M.S.M."/>
            <person name="Mascher T."/>
            <person name="Medema M.H."/>
            <person name="Devos D.P."/>
            <person name="Kaster A.-K."/>
            <person name="Ovreas L."/>
            <person name="Rohde M."/>
            <person name="Galperin M.Y."/>
            <person name="Jogler C."/>
        </authorList>
    </citation>
    <scope>NUCLEOTIDE SEQUENCE [LARGE SCALE GENOMIC DNA]</scope>
    <source>
        <strain evidence="8 9">Q31a</strain>
    </source>
</reference>
<dbReference type="NCBIfam" id="TIGR02249">
    <property type="entry name" value="integrase_gron"/>
    <property type="match status" value="1"/>
</dbReference>
<dbReference type="Pfam" id="PF13495">
    <property type="entry name" value="Phage_int_SAM_4"/>
    <property type="match status" value="1"/>
</dbReference>
<dbReference type="PANTHER" id="PTHR30349:SF64">
    <property type="entry name" value="PROPHAGE INTEGRASE INTD-RELATED"/>
    <property type="match status" value="1"/>
</dbReference>
<evidence type="ECO:0000256" key="5">
    <source>
        <dbReference type="PROSITE-ProRule" id="PRU01248"/>
    </source>
</evidence>